<dbReference type="HOGENOM" id="CLU_075669_1_0_9"/>
<dbReference type="STRING" id="537007.BLAHAN_06780"/>
<keyword evidence="1" id="KW-1133">Transmembrane helix</keyword>
<feature type="transmembrane region" description="Helical" evidence="1">
    <location>
        <begin position="105"/>
        <end position="129"/>
    </location>
</feature>
<dbReference type="eggNOG" id="COG2426">
    <property type="taxonomic scope" value="Bacteria"/>
</dbReference>
<keyword evidence="1" id="KW-0812">Transmembrane</keyword>
<dbReference type="AlphaFoldDB" id="C9LBH2"/>
<reference evidence="2" key="1">
    <citation type="submission" date="2009-09" db="EMBL/GenBank/DDBJ databases">
        <authorList>
            <person name="Weinstock G."/>
            <person name="Sodergren E."/>
            <person name="Clifton S."/>
            <person name="Fulton L."/>
            <person name="Fulton B."/>
            <person name="Courtney L."/>
            <person name="Fronick C."/>
            <person name="Harrison M."/>
            <person name="Strong C."/>
            <person name="Farmer C."/>
            <person name="Delahaunty K."/>
            <person name="Markovic C."/>
            <person name="Hall O."/>
            <person name="Minx P."/>
            <person name="Tomlinson C."/>
            <person name="Mitreva M."/>
            <person name="Nelson J."/>
            <person name="Hou S."/>
            <person name="Wollam A."/>
            <person name="Pepin K.H."/>
            <person name="Johnson M."/>
            <person name="Bhonagiri V."/>
            <person name="Nash W.E."/>
            <person name="Warren W."/>
            <person name="Chinwalla A."/>
            <person name="Mardis E.R."/>
            <person name="Wilson R.K."/>
        </authorList>
    </citation>
    <scope>NUCLEOTIDE SEQUENCE [LARGE SCALE GENOMIC DNA]</scope>
    <source>
        <strain evidence="2">DSM 20583</strain>
    </source>
</reference>
<keyword evidence="1" id="KW-0472">Membrane</keyword>
<organism evidence="2 3">
    <name type="scientific">Blautia hansenii DSM 20583</name>
    <dbReference type="NCBI Taxonomy" id="537007"/>
    <lineage>
        <taxon>Bacteria</taxon>
        <taxon>Bacillati</taxon>
        <taxon>Bacillota</taxon>
        <taxon>Clostridia</taxon>
        <taxon>Lachnospirales</taxon>
        <taxon>Lachnospiraceae</taxon>
        <taxon>Blautia</taxon>
    </lineage>
</organism>
<evidence type="ECO:0000313" key="3">
    <source>
        <dbReference type="Proteomes" id="UP000003755"/>
    </source>
</evidence>
<feature type="transmembrane region" description="Helical" evidence="1">
    <location>
        <begin position="141"/>
        <end position="168"/>
    </location>
</feature>
<evidence type="ECO:0000256" key="1">
    <source>
        <dbReference type="SAM" id="Phobius"/>
    </source>
</evidence>
<keyword evidence="3" id="KW-1185">Reference proteome</keyword>
<evidence type="ECO:0000313" key="2">
    <source>
        <dbReference type="EMBL" id="EEX20479.1"/>
    </source>
</evidence>
<feature type="transmembrane region" description="Helical" evidence="1">
    <location>
        <begin position="16"/>
        <end position="34"/>
    </location>
</feature>
<sequence>MKFDKEKKENFMLEKYLIVFFVSMVPLIELRGAIPIAEGLQLPFVQYYIVAILGNMLPVPIIYFFARKVLVWGSTKPVIGKFFSWCLDKGERGGKKLQEKAGKGLFVALLLFVGIPLPGTGAWTGTLAASILDMDFKSSVIAVMLGVLLAGIIMAAVSMGAFGALGALF</sequence>
<proteinExistence type="predicted"/>
<dbReference type="InterPro" id="IPR009577">
    <property type="entry name" value="Sm_multidrug_ex"/>
</dbReference>
<gene>
    <name evidence="2" type="ORF">BLAHAN_06780</name>
</gene>
<protein>
    <submittedName>
        <fullName evidence="2">Small multi-drug export protein</fullName>
    </submittedName>
</protein>
<accession>C9LBH2</accession>
<dbReference type="Proteomes" id="UP000003755">
    <property type="component" value="Unassembled WGS sequence"/>
</dbReference>
<dbReference type="PANTHER" id="PTHR36007:SF2">
    <property type="entry name" value="TRANSPORT PROTEIN-RELATED"/>
    <property type="match status" value="1"/>
</dbReference>
<feature type="transmembrane region" description="Helical" evidence="1">
    <location>
        <begin position="46"/>
        <end position="66"/>
    </location>
</feature>
<name>C9LBH2_BLAHA</name>
<dbReference type="EMBL" id="ABYU02000043">
    <property type="protein sequence ID" value="EEX20479.1"/>
    <property type="molecule type" value="Genomic_DNA"/>
</dbReference>
<dbReference type="PANTHER" id="PTHR36007">
    <property type="entry name" value="TRANSPORT PROTEIN-RELATED"/>
    <property type="match status" value="1"/>
</dbReference>
<comment type="caution">
    <text evidence="2">The sequence shown here is derived from an EMBL/GenBank/DDBJ whole genome shotgun (WGS) entry which is preliminary data.</text>
</comment>
<dbReference type="Pfam" id="PF06695">
    <property type="entry name" value="Sm_multidrug_ex"/>
    <property type="match status" value="1"/>
</dbReference>